<feature type="compositionally biased region" description="Low complexity" evidence="7">
    <location>
        <begin position="243"/>
        <end position="266"/>
    </location>
</feature>
<dbReference type="GeneID" id="37029377"/>
<evidence type="ECO:0000256" key="1">
    <source>
        <dbReference type="ARBA" id="ARBA00004123"/>
    </source>
</evidence>
<evidence type="ECO:0000259" key="8">
    <source>
        <dbReference type="PROSITE" id="PS50171"/>
    </source>
</evidence>
<keyword evidence="5" id="KW-0539">Nucleus</keyword>
<reference evidence="9 10" key="1">
    <citation type="journal article" date="2018" name="Mol. Biol. Evol.">
        <title>Broad Genomic Sampling Reveals a Smut Pathogenic Ancestry of the Fungal Clade Ustilaginomycotina.</title>
        <authorList>
            <person name="Kijpornyongpan T."/>
            <person name="Mondo S.J."/>
            <person name="Barry K."/>
            <person name="Sandor L."/>
            <person name="Lee J."/>
            <person name="Lipzen A."/>
            <person name="Pangilinan J."/>
            <person name="LaButti K."/>
            <person name="Hainaut M."/>
            <person name="Henrissat B."/>
            <person name="Grigoriev I.V."/>
            <person name="Spatafora J.W."/>
            <person name="Aime M.C."/>
        </authorList>
    </citation>
    <scope>NUCLEOTIDE SEQUENCE [LARGE SCALE GENOMIC DNA]</scope>
    <source>
        <strain evidence="9 10">MCA 5214</strain>
    </source>
</reference>
<dbReference type="GO" id="GO:0008270">
    <property type="term" value="F:zinc ion binding"/>
    <property type="evidence" value="ECO:0007669"/>
    <property type="project" value="UniProtKB-KW"/>
</dbReference>
<dbReference type="Gene3D" id="3.30.160.60">
    <property type="entry name" value="Classic Zinc Finger"/>
    <property type="match status" value="1"/>
</dbReference>
<dbReference type="RefSeq" id="XP_025361584.1">
    <property type="nucleotide sequence ID" value="XM_025507554.1"/>
</dbReference>
<feature type="compositionally biased region" description="Basic and acidic residues" evidence="7">
    <location>
        <begin position="166"/>
        <end position="181"/>
    </location>
</feature>
<evidence type="ECO:0000313" key="10">
    <source>
        <dbReference type="Proteomes" id="UP000245884"/>
    </source>
</evidence>
<feature type="compositionally biased region" description="Basic and acidic residues" evidence="7">
    <location>
        <begin position="113"/>
        <end position="124"/>
    </location>
</feature>
<keyword evidence="10" id="KW-1185">Reference proteome</keyword>
<dbReference type="PANTHER" id="PTHR13173">
    <property type="entry name" value="WW DOMAIN BINDING PROTEIN 4"/>
    <property type="match status" value="1"/>
</dbReference>
<evidence type="ECO:0000256" key="3">
    <source>
        <dbReference type="ARBA" id="ARBA00022771"/>
    </source>
</evidence>
<keyword evidence="6" id="KW-0175">Coiled coil</keyword>
<dbReference type="InterPro" id="IPR036236">
    <property type="entry name" value="Znf_C2H2_sf"/>
</dbReference>
<dbReference type="GO" id="GO:0071011">
    <property type="term" value="C:precatalytic spliceosome"/>
    <property type="evidence" value="ECO:0007669"/>
    <property type="project" value="TreeGrafter"/>
</dbReference>
<evidence type="ECO:0000256" key="7">
    <source>
        <dbReference type="SAM" id="MobiDB-lite"/>
    </source>
</evidence>
<dbReference type="OrthoDB" id="191651at2759"/>
<proteinExistence type="predicted"/>
<dbReference type="SUPFAM" id="SSF57667">
    <property type="entry name" value="beta-beta-alpha zinc fingers"/>
    <property type="match status" value="1"/>
</dbReference>
<feature type="compositionally biased region" description="Pro residues" evidence="7">
    <location>
        <begin position="267"/>
        <end position="278"/>
    </location>
</feature>
<evidence type="ECO:0000313" key="9">
    <source>
        <dbReference type="EMBL" id="PWN26972.1"/>
    </source>
</evidence>
<dbReference type="PANTHER" id="PTHR13173:SF10">
    <property type="entry name" value="WW DOMAIN-BINDING PROTEIN 4"/>
    <property type="match status" value="1"/>
</dbReference>
<dbReference type="InterPro" id="IPR040023">
    <property type="entry name" value="WBP4"/>
</dbReference>
<dbReference type="Proteomes" id="UP000245884">
    <property type="component" value="Unassembled WGS sequence"/>
</dbReference>
<evidence type="ECO:0000256" key="2">
    <source>
        <dbReference type="ARBA" id="ARBA00022723"/>
    </source>
</evidence>
<feature type="coiled-coil region" evidence="6">
    <location>
        <begin position="41"/>
        <end position="71"/>
    </location>
</feature>
<dbReference type="GO" id="GO:0003723">
    <property type="term" value="F:RNA binding"/>
    <property type="evidence" value="ECO:0007669"/>
    <property type="project" value="TreeGrafter"/>
</dbReference>
<evidence type="ECO:0000256" key="4">
    <source>
        <dbReference type="ARBA" id="ARBA00022833"/>
    </source>
</evidence>
<name>A0A316UNU0_9BASI</name>
<dbReference type="AlphaFoldDB" id="A0A316UNU0"/>
<feature type="compositionally biased region" description="Low complexity" evidence="7">
    <location>
        <begin position="87"/>
        <end position="100"/>
    </location>
</feature>
<keyword evidence="2" id="KW-0479">Metal-binding</keyword>
<keyword evidence="4" id="KW-0862">Zinc</keyword>
<dbReference type="PROSITE" id="PS50171">
    <property type="entry name" value="ZF_MATRIN"/>
    <property type="match status" value="1"/>
</dbReference>
<feature type="compositionally biased region" description="Low complexity" evidence="7">
    <location>
        <begin position="140"/>
        <end position="149"/>
    </location>
</feature>
<organism evidence="9 10">
    <name type="scientific">Jaminaea rosea</name>
    <dbReference type="NCBI Taxonomy" id="1569628"/>
    <lineage>
        <taxon>Eukaryota</taxon>
        <taxon>Fungi</taxon>
        <taxon>Dikarya</taxon>
        <taxon>Basidiomycota</taxon>
        <taxon>Ustilaginomycotina</taxon>
        <taxon>Exobasidiomycetes</taxon>
        <taxon>Microstromatales</taxon>
        <taxon>Microstromatales incertae sedis</taxon>
        <taxon>Jaminaea</taxon>
    </lineage>
</organism>
<dbReference type="InterPro" id="IPR013085">
    <property type="entry name" value="U1-CZ_Znf_C2H2"/>
</dbReference>
<feature type="compositionally biased region" description="Acidic residues" evidence="7">
    <location>
        <begin position="182"/>
        <end position="191"/>
    </location>
</feature>
<comment type="subcellular location">
    <subcellularLocation>
        <location evidence="1">Nucleus</location>
    </subcellularLocation>
</comment>
<dbReference type="InterPro" id="IPR003604">
    <property type="entry name" value="Matrin/U1-like-C_Znf_C2H2"/>
</dbReference>
<dbReference type="GO" id="GO:0000398">
    <property type="term" value="P:mRNA splicing, via spliceosome"/>
    <property type="evidence" value="ECO:0007669"/>
    <property type="project" value="InterPro"/>
</dbReference>
<evidence type="ECO:0000256" key="5">
    <source>
        <dbReference type="ARBA" id="ARBA00023242"/>
    </source>
</evidence>
<dbReference type="InterPro" id="IPR000690">
    <property type="entry name" value="Matrin/U1-C_Znf_C2H2"/>
</dbReference>
<sequence length="299" mass="32980">MADYWVSTRRWTCKYCDITINDDLPSRRQHEEGLRHKNNVQRALRDVYKRQEREAREKEEAKREMMRIERVRTSSRGRETHLIQHRPIGPTTTATGPIRTQALGPLQQAGSTRAREEEEARDAQRQAIPGEWEEVTTLPSASSSAAAAAERLIDHPPAPLGAAGGERSEARSFRLRERVLDDNDDDDDQDGEGGVIIKVKKRERAPETDMAHAGLAKKEEEQQGREVVKKEAEVKREEEEGDAQPPSSESATEPSLSAAAASAASASPPPSDPAPASAPNPFKKRKAGTGSGSKKVRIA</sequence>
<gene>
    <name evidence="9" type="ORF">BDZ90DRAFT_246352</name>
</gene>
<accession>A0A316UNU0</accession>
<dbReference type="Pfam" id="PF06220">
    <property type="entry name" value="zf-U1"/>
    <property type="match status" value="1"/>
</dbReference>
<dbReference type="SMART" id="SM00451">
    <property type="entry name" value="ZnF_U1"/>
    <property type="match status" value="1"/>
</dbReference>
<feature type="region of interest" description="Disordered" evidence="7">
    <location>
        <begin position="87"/>
        <end position="299"/>
    </location>
</feature>
<evidence type="ECO:0000256" key="6">
    <source>
        <dbReference type="SAM" id="Coils"/>
    </source>
</evidence>
<dbReference type="STRING" id="1569628.A0A316UNU0"/>
<feature type="domain" description="Matrin-type" evidence="8">
    <location>
        <begin position="11"/>
        <end position="42"/>
    </location>
</feature>
<protein>
    <recommendedName>
        <fullName evidence="8">Matrin-type domain-containing protein</fullName>
    </recommendedName>
</protein>
<dbReference type="EMBL" id="KZ819669">
    <property type="protein sequence ID" value="PWN26972.1"/>
    <property type="molecule type" value="Genomic_DNA"/>
</dbReference>
<keyword evidence="3" id="KW-0863">Zinc-finger</keyword>
<feature type="compositionally biased region" description="Basic and acidic residues" evidence="7">
    <location>
        <begin position="204"/>
        <end position="238"/>
    </location>
</feature>